<dbReference type="GO" id="GO:0004842">
    <property type="term" value="F:ubiquitin-protein transferase activity"/>
    <property type="evidence" value="ECO:0007669"/>
    <property type="project" value="TreeGrafter"/>
</dbReference>
<evidence type="ECO:0000256" key="3">
    <source>
        <dbReference type="PROSITE-ProRule" id="PRU00023"/>
    </source>
</evidence>
<dbReference type="PANTHER" id="PTHR24171">
    <property type="entry name" value="ANKYRIN REPEAT DOMAIN-CONTAINING PROTEIN 39-RELATED"/>
    <property type="match status" value="1"/>
</dbReference>
<dbReference type="PROSITE" id="PS50088">
    <property type="entry name" value="ANK_REPEAT"/>
    <property type="match status" value="2"/>
</dbReference>
<dbReference type="InParanoid" id="A0A1E7FVB4"/>
<dbReference type="SMART" id="SM00248">
    <property type="entry name" value="ANK"/>
    <property type="match status" value="3"/>
</dbReference>
<accession>A0A1E7FVB4</accession>
<dbReference type="InterPro" id="IPR002110">
    <property type="entry name" value="Ankyrin_rpt"/>
</dbReference>
<evidence type="ECO:0000313" key="5">
    <source>
        <dbReference type="Proteomes" id="UP000095751"/>
    </source>
</evidence>
<name>A0A1E7FVB4_9STRA</name>
<dbReference type="Proteomes" id="UP000095751">
    <property type="component" value="Unassembled WGS sequence"/>
</dbReference>
<dbReference type="InterPro" id="IPR036770">
    <property type="entry name" value="Ankyrin_rpt-contain_sf"/>
</dbReference>
<gene>
    <name evidence="4" type="ORF">FRACYDRAFT_205038</name>
</gene>
<dbReference type="Gene3D" id="1.25.40.20">
    <property type="entry name" value="Ankyrin repeat-containing domain"/>
    <property type="match status" value="2"/>
</dbReference>
<keyword evidence="2 3" id="KW-0040">ANK repeat</keyword>
<dbReference type="Pfam" id="PF13857">
    <property type="entry name" value="Ank_5"/>
    <property type="match status" value="1"/>
</dbReference>
<evidence type="ECO:0000256" key="2">
    <source>
        <dbReference type="ARBA" id="ARBA00023043"/>
    </source>
</evidence>
<evidence type="ECO:0000256" key="1">
    <source>
        <dbReference type="ARBA" id="ARBA00022737"/>
    </source>
</evidence>
<sequence length="212" mass="23258">MPLHGSPAPQPTTDLSKAVVNGDTATVKALLEELSLDDIIHPINIDRNKDDLDQYDESNTALIWAAEVGNLEATKLLLDKITAEAFSDRISSSTSSQDASILLLSFINHRGFLGATALNRAARRGHTNVLELLLSSSSSGNKISDSLLFDINLPNNKLQHPLHFAAFKKHPKTVEYLLKNGADPFVLDRKGRTPREDTSCDKCKSLLEEAMR</sequence>
<keyword evidence="5" id="KW-1185">Reference proteome</keyword>
<feature type="repeat" description="ANK" evidence="3">
    <location>
        <begin position="157"/>
        <end position="189"/>
    </location>
</feature>
<dbReference type="GO" id="GO:0085020">
    <property type="term" value="P:protein K6-linked ubiquitination"/>
    <property type="evidence" value="ECO:0007669"/>
    <property type="project" value="TreeGrafter"/>
</dbReference>
<dbReference type="SUPFAM" id="SSF48403">
    <property type="entry name" value="Ankyrin repeat"/>
    <property type="match status" value="1"/>
</dbReference>
<dbReference type="Pfam" id="PF12796">
    <property type="entry name" value="Ank_2"/>
    <property type="match status" value="1"/>
</dbReference>
<keyword evidence="1" id="KW-0677">Repeat</keyword>
<evidence type="ECO:0000313" key="4">
    <source>
        <dbReference type="EMBL" id="OEU22092.1"/>
    </source>
</evidence>
<dbReference type="PROSITE" id="PS50297">
    <property type="entry name" value="ANK_REP_REGION"/>
    <property type="match status" value="2"/>
</dbReference>
<dbReference type="EMBL" id="KV784353">
    <property type="protein sequence ID" value="OEU22092.1"/>
    <property type="molecule type" value="Genomic_DNA"/>
</dbReference>
<proteinExistence type="predicted"/>
<organism evidence="4 5">
    <name type="scientific">Fragilariopsis cylindrus CCMP1102</name>
    <dbReference type="NCBI Taxonomy" id="635003"/>
    <lineage>
        <taxon>Eukaryota</taxon>
        <taxon>Sar</taxon>
        <taxon>Stramenopiles</taxon>
        <taxon>Ochrophyta</taxon>
        <taxon>Bacillariophyta</taxon>
        <taxon>Bacillariophyceae</taxon>
        <taxon>Bacillariophycidae</taxon>
        <taxon>Bacillariales</taxon>
        <taxon>Bacillariaceae</taxon>
        <taxon>Fragilariopsis</taxon>
    </lineage>
</organism>
<dbReference type="KEGG" id="fcy:FRACYDRAFT_205038"/>
<dbReference type="PANTHER" id="PTHR24171:SF8">
    <property type="entry name" value="BRCA1-ASSOCIATED RING DOMAIN PROTEIN 1"/>
    <property type="match status" value="1"/>
</dbReference>
<feature type="repeat" description="ANK" evidence="3">
    <location>
        <begin position="113"/>
        <end position="145"/>
    </location>
</feature>
<dbReference type="AlphaFoldDB" id="A0A1E7FVB4"/>
<protein>
    <submittedName>
        <fullName evidence="4">Ankyrin</fullName>
    </submittedName>
</protein>
<reference evidence="4 5" key="1">
    <citation type="submission" date="2016-09" db="EMBL/GenBank/DDBJ databases">
        <title>Extensive genetic diversity and differential bi-allelic expression allows diatom success in the polar Southern Ocean.</title>
        <authorList>
            <consortium name="DOE Joint Genome Institute"/>
            <person name="Mock T."/>
            <person name="Otillar R.P."/>
            <person name="Strauss J."/>
            <person name="Dupont C."/>
            <person name="Frickenhaus S."/>
            <person name="Maumus F."/>
            <person name="Mcmullan M."/>
            <person name="Sanges R."/>
            <person name="Schmutz J."/>
            <person name="Toseland A."/>
            <person name="Valas R."/>
            <person name="Veluchamy A."/>
            <person name="Ward B.J."/>
            <person name="Allen A."/>
            <person name="Barry K."/>
            <person name="Falciatore A."/>
            <person name="Ferrante M."/>
            <person name="Fortunato A.E."/>
            <person name="Gloeckner G."/>
            <person name="Gruber A."/>
            <person name="Hipkin R."/>
            <person name="Janech M."/>
            <person name="Kroth P."/>
            <person name="Leese F."/>
            <person name="Lindquist E."/>
            <person name="Lyon B.R."/>
            <person name="Martin J."/>
            <person name="Mayer C."/>
            <person name="Parker M."/>
            <person name="Quesneville H."/>
            <person name="Raymond J."/>
            <person name="Uhlig C."/>
            <person name="Valentin K.U."/>
            <person name="Worden A.Z."/>
            <person name="Armbrust E.V."/>
            <person name="Bowler C."/>
            <person name="Green B."/>
            <person name="Moulton V."/>
            <person name="Van Oosterhout C."/>
            <person name="Grigoriev I."/>
        </authorList>
    </citation>
    <scope>NUCLEOTIDE SEQUENCE [LARGE SCALE GENOMIC DNA]</scope>
    <source>
        <strain evidence="4 5">CCMP1102</strain>
    </source>
</reference>
<dbReference type="OrthoDB" id="426235at2759"/>